<protein>
    <submittedName>
        <fullName evidence="1">Uncharacterized protein</fullName>
    </submittedName>
</protein>
<comment type="caution">
    <text evidence="1">The sequence shown here is derived from an EMBL/GenBank/DDBJ whole genome shotgun (WGS) entry which is preliminary data.</text>
</comment>
<keyword evidence="2" id="KW-1185">Reference proteome</keyword>
<evidence type="ECO:0000313" key="1">
    <source>
        <dbReference type="EMBL" id="GIX90554.1"/>
    </source>
</evidence>
<accession>A0AAV4P3Q8</accession>
<dbReference type="AlphaFoldDB" id="A0AAV4P3Q8"/>
<name>A0AAV4P3Q8_9ARAC</name>
<organism evidence="1 2">
    <name type="scientific">Caerostris darwini</name>
    <dbReference type="NCBI Taxonomy" id="1538125"/>
    <lineage>
        <taxon>Eukaryota</taxon>
        <taxon>Metazoa</taxon>
        <taxon>Ecdysozoa</taxon>
        <taxon>Arthropoda</taxon>
        <taxon>Chelicerata</taxon>
        <taxon>Arachnida</taxon>
        <taxon>Araneae</taxon>
        <taxon>Araneomorphae</taxon>
        <taxon>Entelegynae</taxon>
        <taxon>Araneoidea</taxon>
        <taxon>Araneidae</taxon>
        <taxon>Caerostris</taxon>
    </lineage>
</organism>
<sequence>MLVWRQSKVADDTAGTPKKPLAPFYHVTQGRRVDQVLQGGSFFSYAEGGSPYLQARRVELDAGNASAAAAFRVH</sequence>
<dbReference type="Proteomes" id="UP001054837">
    <property type="component" value="Unassembled WGS sequence"/>
</dbReference>
<gene>
    <name evidence="1" type="ORF">CDAR_74991</name>
</gene>
<proteinExistence type="predicted"/>
<reference evidence="1 2" key="1">
    <citation type="submission" date="2021-06" db="EMBL/GenBank/DDBJ databases">
        <title>Caerostris darwini draft genome.</title>
        <authorList>
            <person name="Kono N."/>
            <person name="Arakawa K."/>
        </authorList>
    </citation>
    <scope>NUCLEOTIDE SEQUENCE [LARGE SCALE GENOMIC DNA]</scope>
</reference>
<dbReference type="EMBL" id="BPLQ01002250">
    <property type="protein sequence ID" value="GIX90554.1"/>
    <property type="molecule type" value="Genomic_DNA"/>
</dbReference>
<evidence type="ECO:0000313" key="2">
    <source>
        <dbReference type="Proteomes" id="UP001054837"/>
    </source>
</evidence>